<evidence type="ECO:0000313" key="1">
    <source>
        <dbReference type="EMBL" id="QHS83945.1"/>
    </source>
</evidence>
<dbReference type="EMBL" id="MN738770">
    <property type="protein sequence ID" value="QHS83945.1"/>
    <property type="molecule type" value="Genomic_DNA"/>
</dbReference>
<dbReference type="AlphaFoldDB" id="A0A6C0AXG6"/>
<reference evidence="1" key="1">
    <citation type="journal article" date="2020" name="Nature">
        <title>Giant virus diversity and host interactions through global metagenomics.</title>
        <authorList>
            <person name="Schulz F."/>
            <person name="Roux S."/>
            <person name="Paez-Espino D."/>
            <person name="Jungbluth S."/>
            <person name="Walsh D.A."/>
            <person name="Denef V.J."/>
            <person name="McMahon K.D."/>
            <person name="Konstantinidis K.T."/>
            <person name="Eloe-Fadrosh E.A."/>
            <person name="Kyrpides N.C."/>
            <person name="Woyke T."/>
        </authorList>
    </citation>
    <scope>NUCLEOTIDE SEQUENCE</scope>
    <source>
        <strain evidence="1">GVMAG-S-ERX555965-48</strain>
    </source>
</reference>
<sequence length="114" mass="13674">MTDCTKPDYINVKYARKYLQHQTVLSKKYFTRNEEYLKNRNRTHRQNQFSYLVKGEEKVLPGGPNTEDNMYRNTIKNMDCDNVENSPINYKFGVQGPISHDLRLTNLKRHLYKR</sequence>
<name>A0A6C0AXG6_9ZZZZ</name>
<organism evidence="1">
    <name type="scientific">viral metagenome</name>
    <dbReference type="NCBI Taxonomy" id="1070528"/>
    <lineage>
        <taxon>unclassified sequences</taxon>
        <taxon>metagenomes</taxon>
        <taxon>organismal metagenomes</taxon>
    </lineage>
</organism>
<proteinExistence type="predicted"/>
<accession>A0A6C0AXG6</accession>
<protein>
    <submittedName>
        <fullName evidence="1">Uncharacterized protein</fullName>
    </submittedName>
</protein>